<evidence type="ECO:0000313" key="6">
    <source>
        <dbReference type="Proteomes" id="UP001169006"/>
    </source>
</evidence>
<dbReference type="InterPro" id="IPR001041">
    <property type="entry name" value="2Fe-2S_ferredoxin-type"/>
</dbReference>
<reference evidence="5" key="1">
    <citation type="journal article" date="2015" name="Int. J. Syst. Evol. Microbiol.">
        <title>Rhizobium oryzicola sp. nov., potential plant-growth-promoting endophytic bacteria isolated from rice roots.</title>
        <authorList>
            <person name="Zhang X.X."/>
            <person name="Gao J.S."/>
            <person name="Cao Y.H."/>
            <person name="Sheirdil R.A."/>
            <person name="Wang X.C."/>
            <person name="Zhang L."/>
        </authorList>
    </citation>
    <scope>NUCLEOTIDE SEQUENCE</scope>
    <source>
        <strain evidence="5">05753</strain>
    </source>
</reference>
<dbReference type="Proteomes" id="UP001169006">
    <property type="component" value="Unassembled WGS sequence"/>
</dbReference>
<proteinExistence type="predicted"/>
<keyword evidence="1" id="KW-0479">Metal-binding</keyword>
<keyword evidence="3" id="KW-0408">Iron</keyword>
<dbReference type="SUPFAM" id="SSF47741">
    <property type="entry name" value="CO dehydrogenase ISP C-domain like"/>
    <property type="match status" value="1"/>
</dbReference>
<dbReference type="InterPro" id="IPR006058">
    <property type="entry name" value="2Fe2S_fd_BS"/>
</dbReference>
<keyword evidence="6" id="KW-1185">Reference proteome</keyword>
<dbReference type="PROSITE" id="PS00197">
    <property type="entry name" value="2FE2S_FER_1"/>
    <property type="match status" value="1"/>
</dbReference>
<dbReference type="Gene3D" id="3.10.20.30">
    <property type="match status" value="1"/>
</dbReference>
<dbReference type="InterPro" id="IPR002888">
    <property type="entry name" value="2Fe-2S-bd"/>
</dbReference>
<evidence type="ECO:0000259" key="4">
    <source>
        <dbReference type="PROSITE" id="PS51085"/>
    </source>
</evidence>
<dbReference type="Pfam" id="PF01799">
    <property type="entry name" value="Fer2_2"/>
    <property type="match status" value="1"/>
</dbReference>
<dbReference type="PANTHER" id="PTHR45331">
    <property type="entry name" value="OXIDOREDUCTASE, IRON-SULPHUR BINDING SUBUNIT-RELATED-RELATED"/>
    <property type="match status" value="1"/>
</dbReference>
<reference evidence="5" key="2">
    <citation type="submission" date="2023-07" db="EMBL/GenBank/DDBJ databases">
        <authorList>
            <person name="Sun H."/>
        </authorList>
    </citation>
    <scope>NUCLEOTIDE SEQUENCE</scope>
    <source>
        <strain evidence="5">05753</strain>
    </source>
</reference>
<accession>A0ABT8SUG8</accession>
<evidence type="ECO:0000256" key="3">
    <source>
        <dbReference type="ARBA" id="ARBA00023004"/>
    </source>
</evidence>
<dbReference type="PANTHER" id="PTHR45331:SF2">
    <property type="entry name" value="OXIDOREDUCTASE WITH IRON-SULFUR SUBUNIT"/>
    <property type="match status" value="1"/>
</dbReference>
<feature type="domain" description="2Fe-2S ferredoxin-type" evidence="4">
    <location>
        <begin position="13"/>
        <end position="89"/>
    </location>
</feature>
<dbReference type="SUPFAM" id="SSF54292">
    <property type="entry name" value="2Fe-2S ferredoxin-like"/>
    <property type="match status" value="1"/>
</dbReference>
<dbReference type="EMBL" id="JAUKWQ010000001">
    <property type="protein sequence ID" value="MDO1581543.1"/>
    <property type="molecule type" value="Genomic_DNA"/>
</dbReference>
<gene>
    <name evidence="5" type="ORF">Q2T52_05475</name>
</gene>
<evidence type="ECO:0000256" key="1">
    <source>
        <dbReference type="ARBA" id="ARBA00022723"/>
    </source>
</evidence>
<dbReference type="PROSITE" id="PS51085">
    <property type="entry name" value="2FE2S_FER_2"/>
    <property type="match status" value="1"/>
</dbReference>
<dbReference type="CDD" id="cd00207">
    <property type="entry name" value="fer2"/>
    <property type="match status" value="1"/>
</dbReference>
<evidence type="ECO:0000313" key="5">
    <source>
        <dbReference type="EMBL" id="MDO1581543.1"/>
    </source>
</evidence>
<name>A0ABT8SUG8_9HYPH</name>
<dbReference type="InterPro" id="IPR036010">
    <property type="entry name" value="2Fe-2S_ferredoxin-like_sf"/>
</dbReference>
<comment type="caution">
    <text evidence="5">The sequence shown here is derived from an EMBL/GenBank/DDBJ whole genome shotgun (WGS) entry which is preliminary data.</text>
</comment>
<keyword evidence="2" id="KW-0560">Oxidoreductase</keyword>
<dbReference type="InterPro" id="IPR052914">
    <property type="entry name" value="Aldehyde_Oxdr_Iron-Sulfur"/>
</dbReference>
<dbReference type="InterPro" id="IPR012675">
    <property type="entry name" value="Beta-grasp_dom_sf"/>
</dbReference>
<dbReference type="RefSeq" id="WP_302075646.1">
    <property type="nucleotide sequence ID" value="NZ_JAUKWQ010000001.1"/>
</dbReference>
<dbReference type="Gene3D" id="1.10.150.120">
    <property type="entry name" value="[2Fe-2S]-binding domain"/>
    <property type="match status" value="1"/>
</dbReference>
<evidence type="ECO:0000256" key="2">
    <source>
        <dbReference type="ARBA" id="ARBA00023002"/>
    </source>
</evidence>
<organism evidence="5 6">
    <name type="scientific">Rhizobium oryzicola</name>
    <dbReference type="NCBI Taxonomy" id="1232668"/>
    <lineage>
        <taxon>Bacteria</taxon>
        <taxon>Pseudomonadati</taxon>
        <taxon>Pseudomonadota</taxon>
        <taxon>Alphaproteobacteria</taxon>
        <taxon>Hyphomicrobiales</taxon>
        <taxon>Rhizobiaceae</taxon>
        <taxon>Rhizobium/Agrobacterium group</taxon>
        <taxon>Rhizobium</taxon>
    </lineage>
</organism>
<dbReference type="Pfam" id="PF00111">
    <property type="entry name" value="Fer2"/>
    <property type="match status" value="1"/>
</dbReference>
<sequence length="174" mass="18446">MDLLSNRSSASGLPVSLTINGAHHDVSVDPWVTLLDLLRGPLSMTGTKKGCDHGQCGACTVLIDGERINSCLKLAVSLDGAEITTIEGLGTPDNMHPLQKAFVEHDAYQCGYCTPGQICSAAGLLKEGHAHSREEIRELMSGNLCRCGAYTNIADAIEDVMQAENVGAHREAAE</sequence>
<dbReference type="InterPro" id="IPR036884">
    <property type="entry name" value="2Fe-2S-bd_dom_sf"/>
</dbReference>
<protein>
    <submittedName>
        <fullName evidence="5">(2Fe-2S)-binding protein</fullName>
    </submittedName>
</protein>